<dbReference type="GO" id="GO:0015190">
    <property type="term" value="F:L-leucine transmembrane transporter activity"/>
    <property type="evidence" value="ECO:0007669"/>
    <property type="project" value="TreeGrafter"/>
</dbReference>
<accession>A0A3B3C456</accession>
<evidence type="ECO:0000256" key="1">
    <source>
        <dbReference type="SAM" id="Phobius"/>
    </source>
</evidence>
<reference evidence="3" key="2">
    <citation type="submission" date="2025-09" db="UniProtKB">
        <authorList>
            <consortium name="Ensembl"/>
        </authorList>
    </citation>
    <scope>IDENTIFICATION</scope>
</reference>
<dbReference type="RefSeq" id="XP_024132401.1">
    <property type="nucleotide sequence ID" value="XM_024276633.2"/>
</dbReference>
<dbReference type="PANTHER" id="PTHR46673">
    <property type="entry name" value="4F2 CELL-SURFACE ANTIGEN HEAVY CHAIN"/>
    <property type="match status" value="1"/>
</dbReference>
<dbReference type="GO" id="GO:0015823">
    <property type="term" value="P:phenylalanine transport"/>
    <property type="evidence" value="ECO:0007669"/>
    <property type="project" value="TreeGrafter"/>
</dbReference>
<dbReference type="GeneTree" id="ENSGT00940000167255"/>
<dbReference type="KEGG" id="oml:112149140"/>
<feature type="transmembrane region" description="Helical" evidence="1">
    <location>
        <begin position="64"/>
        <end position="86"/>
    </location>
</feature>
<name>A0A3B3C456_ORYME</name>
<dbReference type="STRING" id="30732.ENSOMEP00000012359"/>
<evidence type="ECO:0000313" key="4">
    <source>
        <dbReference type="Proteomes" id="UP000261560"/>
    </source>
</evidence>
<dbReference type="InterPro" id="IPR031984">
    <property type="entry name" value="SLC3A2_N"/>
</dbReference>
<keyword evidence="1" id="KW-0472">Membrane</keyword>
<dbReference type="GO" id="GO:0016323">
    <property type="term" value="C:basolateral plasma membrane"/>
    <property type="evidence" value="ECO:0007669"/>
    <property type="project" value="TreeGrafter"/>
</dbReference>
<dbReference type="Proteomes" id="UP000261560">
    <property type="component" value="Unplaced"/>
</dbReference>
<dbReference type="Gene3D" id="3.20.20.80">
    <property type="entry name" value="Glycosidases"/>
    <property type="match status" value="1"/>
</dbReference>
<dbReference type="GO" id="GO:1903801">
    <property type="term" value="P:L-leucine import across plasma membrane"/>
    <property type="evidence" value="ECO:0007669"/>
    <property type="project" value="TreeGrafter"/>
</dbReference>
<dbReference type="SUPFAM" id="SSF51445">
    <property type="entry name" value="(Trans)glycosidases"/>
    <property type="match status" value="1"/>
</dbReference>
<dbReference type="InterPro" id="IPR013780">
    <property type="entry name" value="Glyco_hydro_b"/>
</dbReference>
<organism evidence="3 4">
    <name type="scientific">Oryzias melastigma</name>
    <name type="common">Marine medaka</name>
    <dbReference type="NCBI Taxonomy" id="30732"/>
    <lineage>
        <taxon>Eukaryota</taxon>
        <taxon>Metazoa</taxon>
        <taxon>Chordata</taxon>
        <taxon>Craniata</taxon>
        <taxon>Vertebrata</taxon>
        <taxon>Euteleostomi</taxon>
        <taxon>Actinopterygii</taxon>
        <taxon>Neopterygii</taxon>
        <taxon>Teleostei</taxon>
        <taxon>Neoteleostei</taxon>
        <taxon>Acanthomorphata</taxon>
        <taxon>Ovalentaria</taxon>
        <taxon>Atherinomorphae</taxon>
        <taxon>Beloniformes</taxon>
        <taxon>Adrianichthyidae</taxon>
        <taxon>Oryziinae</taxon>
        <taxon>Oryzias</taxon>
    </lineage>
</organism>
<dbReference type="InterPro" id="IPR017853">
    <property type="entry name" value="GH"/>
</dbReference>
<dbReference type="GO" id="GO:0016324">
    <property type="term" value="C:apical plasma membrane"/>
    <property type="evidence" value="ECO:0007669"/>
    <property type="project" value="TreeGrafter"/>
</dbReference>
<dbReference type="GO" id="GO:0015180">
    <property type="term" value="F:L-alanine transmembrane transporter activity"/>
    <property type="evidence" value="ECO:0007669"/>
    <property type="project" value="TreeGrafter"/>
</dbReference>
<dbReference type="GO" id="GO:1904273">
    <property type="term" value="P:L-alanine import across plasma membrane"/>
    <property type="evidence" value="ECO:0007669"/>
    <property type="project" value="TreeGrafter"/>
</dbReference>
<dbReference type="GeneID" id="112149140"/>
<evidence type="ECO:0000259" key="2">
    <source>
        <dbReference type="Pfam" id="PF16028"/>
    </source>
</evidence>
<proteinExistence type="predicted"/>
<dbReference type="InterPro" id="IPR042280">
    <property type="entry name" value="SLC3A2"/>
</dbReference>
<evidence type="ECO:0000313" key="3">
    <source>
        <dbReference type="Ensembl" id="ENSOMEP00000012359.1"/>
    </source>
</evidence>
<feature type="domain" description="Solute carrier family 3 member 2 N-terminal" evidence="2">
    <location>
        <begin position="43"/>
        <end position="102"/>
    </location>
</feature>
<dbReference type="AlphaFoldDB" id="A0A3B3C456"/>
<keyword evidence="1" id="KW-1133">Transmembrane helix</keyword>
<dbReference type="GO" id="GO:0015173">
    <property type="term" value="F:aromatic amino acid transmembrane transporter activity"/>
    <property type="evidence" value="ECO:0007669"/>
    <property type="project" value="TreeGrafter"/>
</dbReference>
<dbReference type="Ensembl" id="ENSOMET00000019692.1">
    <property type="protein sequence ID" value="ENSOMEP00000012359.1"/>
    <property type="gene ID" value="ENSOMEG00000013732.1"/>
</dbReference>
<protein>
    <submittedName>
        <fullName evidence="3">Si:dkey-202g17.3</fullName>
    </submittedName>
</protein>
<keyword evidence="4" id="KW-1185">Reference proteome</keyword>
<dbReference type="PANTHER" id="PTHR46673:SF2">
    <property type="entry name" value="4F2 CELL-SURFACE ANTIGEN HEAVY CHAIN-LIKE"/>
    <property type="match status" value="1"/>
</dbReference>
<dbReference type="Gene3D" id="2.60.40.1180">
    <property type="entry name" value="Golgi alpha-mannosidase II"/>
    <property type="match status" value="1"/>
</dbReference>
<dbReference type="OMA" id="QINATMV"/>
<sequence length="503" mass="55271">MPVNAADAGYGSVPGSGLFGGAGSTETSPLLEPDPEPVQHWQPLNKQQLEAAAGGPGWRKARHYLVLLFWLACIIIFSVAIGTIVMSPRPSATCLRWWQKSLFYQLQADLYMEAQARGPQGAGEVSEQLAHLRSLGIGALILEGVIHKGMSISNLTDEPTQIQHLLTESNKANLKVVMDLCEADLELHEGAGHLDVPSNHSTPVQDALRFWLGQGVAGFLICDTDVAYSEEALLEWRGVLQEFSTLGEERIVMVKQTSDVPRPLNVSSQSNVTLVNVVLRSILPNSRSPPSFQEVAEAIEKRLQRKEEDAWPGWTVGGEASHELKRLLFVLLITMPGSPAIQHDEDFERFQRELMKKNSSNKGIIRSYTYKDMDKTKRANVALFSILSHSKAIEEALMYGSFTFLPFDASSNSSSNSTVSPPASSPPLLAFLRSWGCVHFLVLLNVGAEPHFLNPAWAPNLPESGVFVASSRMNRFGTTSLHSVEVHPHEAVVLKLFKAGRYS</sequence>
<reference evidence="3" key="1">
    <citation type="submission" date="2025-08" db="UniProtKB">
        <authorList>
            <consortium name="Ensembl"/>
        </authorList>
    </citation>
    <scope>IDENTIFICATION</scope>
</reference>
<keyword evidence="1" id="KW-0812">Transmembrane</keyword>
<dbReference type="Pfam" id="PF16028">
    <property type="entry name" value="SLC3A2_N"/>
    <property type="match status" value="1"/>
</dbReference>
<dbReference type="PaxDb" id="30732-ENSOMEP00000012359"/>
<dbReference type="OrthoDB" id="204980at2759"/>